<keyword evidence="2" id="KW-1185">Reference proteome</keyword>
<evidence type="ECO:0000313" key="2">
    <source>
        <dbReference type="Proteomes" id="UP001056120"/>
    </source>
</evidence>
<dbReference type="Proteomes" id="UP001056120">
    <property type="component" value="Linkage Group LG10"/>
</dbReference>
<accession>A0ACB9I1L7</accession>
<name>A0ACB9I1L7_9ASTR</name>
<reference evidence="1 2" key="2">
    <citation type="journal article" date="2022" name="Mol. Ecol. Resour.">
        <title>The genomes of chicory, endive, great burdock and yacon provide insights into Asteraceae paleo-polyploidization history and plant inulin production.</title>
        <authorList>
            <person name="Fan W."/>
            <person name="Wang S."/>
            <person name="Wang H."/>
            <person name="Wang A."/>
            <person name="Jiang F."/>
            <person name="Liu H."/>
            <person name="Zhao H."/>
            <person name="Xu D."/>
            <person name="Zhang Y."/>
        </authorList>
    </citation>
    <scope>NUCLEOTIDE SEQUENCE [LARGE SCALE GENOMIC DNA]</scope>
    <source>
        <strain evidence="2">cv. Yunnan</strain>
        <tissue evidence="1">Leaves</tissue>
    </source>
</reference>
<protein>
    <submittedName>
        <fullName evidence="1">Uncharacterized protein</fullName>
    </submittedName>
</protein>
<gene>
    <name evidence="1" type="ORF">L1987_29556</name>
</gene>
<evidence type="ECO:0000313" key="1">
    <source>
        <dbReference type="EMBL" id="KAI3801451.1"/>
    </source>
</evidence>
<organism evidence="1 2">
    <name type="scientific">Smallanthus sonchifolius</name>
    <dbReference type="NCBI Taxonomy" id="185202"/>
    <lineage>
        <taxon>Eukaryota</taxon>
        <taxon>Viridiplantae</taxon>
        <taxon>Streptophyta</taxon>
        <taxon>Embryophyta</taxon>
        <taxon>Tracheophyta</taxon>
        <taxon>Spermatophyta</taxon>
        <taxon>Magnoliopsida</taxon>
        <taxon>eudicotyledons</taxon>
        <taxon>Gunneridae</taxon>
        <taxon>Pentapetalae</taxon>
        <taxon>asterids</taxon>
        <taxon>campanulids</taxon>
        <taxon>Asterales</taxon>
        <taxon>Asteraceae</taxon>
        <taxon>Asteroideae</taxon>
        <taxon>Heliantheae alliance</taxon>
        <taxon>Millerieae</taxon>
        <taxon>Smallanthus</taxon>
    </lineage>
</organism>
<sequence length="120" mass="13533">MGDDTDGTPPEEHGEKGVAEVSPPGYLLSMTSEPSKTNPNSYIDPEEQDWKITDPRSPDKTQTKMNLKFAALEIIKRAQTKTDLKVGTEKMRCGCCRVPRMESMLLQKSTERIVWIFTTI</sequence>
<comment type="caution">
    <text evidence="1">The sequence shown here is derived from an EMBL/GenBank/DDBJ whole genome shotgun (WGS) entry which is preliminary data.</text>
</comment>
<dbReference type="EMBL" id="CM042027">
    <property type="protein sequence ID" value="KAI3801451.1"/>
    <property type="molecule type" value="Genomic_DNA"/>
</dbReference>
<reference evidence="2" key="1">
    <citation type="journal article" date="2022" name="Mol. Ecol. Resour.">
        <title>The genomes of chicory, endive, great burdock and yacon provide insights into Asteraceae palaeo-polyploidization history and plant inulin production.</title>
        <authorList>
            <person name="Fan W."/>
            <person name="Wang S."/>
            <person name="Wang H."/>
            <person name="Wang A."/>
            <person name="Jiang F."/>
            <person name="Liu H."/>
            <person name="Zhao H."/>
            <person name="Xu D."/>
            <person name="Zhang Y."/>
        </authorList>
    </citation>
    <scope>NUCLEOTIDE SEQUENCE [LARGE SCALE GENOMIC DNA]</scope>
    <source>
        <strain evidence="2">cv. Yunnan</strain>
    </source>
</reference>
<proteinExistence type="predicted"/>